<feature type="compositionally biased region" description="Acidic residues" evidence="1">
    <location>
        <begin position="134"/>
        <end position="143"/>
    </location>
</feature>
<sequence>MAKKTVLLIGNANEIELHKAILMSKPNTVEIQFTAIEEVNKVIEAAKGKIAVITGVEDGDLRFQLAGKVIVIHCWSFEFGRDLVCAPDEYQLGRFDTDVEELIETALKGRFYRPKPAPRLVGTFEDGEDVLAVEENDEPEEETPVSAPVEIEEDADEIEEITPVSAPVSDSEDDDDQDDDDDYFVPVIVTGGSGDFGFGAPYEFF</sequence>
<evidence type="ECO:0000313" key="2">
    <source>
        <dbReference type="EMBL" id="PEH74281.1"/>
    </source>
</evidence>
<feature type="region of interest" description="Disordered" evidence="1">
    <location>
        <begin position="134"/>
        <end position="186"/>
    </location>
</feature>
<dbReference type="RefSeq" id="WP_098142561.1">
    <property type="nucleotide sequence ID" value="NZ_PDDV01000006.1"/>
</dbReference>
<accession>A0A2A7U7P5</accession>
<feature type="compositionally biased region" description="Acidic residues" evidence="1">
    <location>
        <begin position="170"/>
        <end position="183"/>
    </location>
</feature>
<reference evidence="3" key="1">
    <citation type="submission" date="2017-09" db="EMBL/GenBank/DDBJ databases">
        <title>FDA dAtabase for Regulatory Grade micrObial Sequences (FDA-ARGOS): Supporting development and validation of Infectious Disease Dx tests.</title>
        <authorList>
            <person name="Goldberg B."/>
            <person name="Campos J."/>
            <person name="Tallon L."/>
            <person name="Sadzewicz L."/>
            <person name="Ott S."/>
            <person name="Zhao X."/>
            <person name="Nagaraj S."/>
            <person name="Vavikolanu K."/>
            <person name="Aluvathingal J."/>
            <person name="Nadendla S."/>
            <person name="Geyer C."/>
            <person name="Sichtig H."/>
        </authorList>
    </citation>
    <scope>NUCLEOTIDE SEQUENCE [LARGE SCALE GENOMIC DNA]</scope>
    <source>
        <strain evidence="3">FDAARGOS_370</strain>
    </source>
</reference>
<gene>
    <name evidence="2" type="ORF">CRM76_01165</name>
</gene>
<feature type="compositionally biased region" description="Acidic residues" evidence="1">
    <location>
        <begin position="150"/>
        <end position="160"/>
    </location>
</feature>
<name>A0A2A7U7P5_EDWTA</name>
<protein>
    <submittedName>
        <fullName evidence="2">Uncharacterized protein</fullName>
    </submittedName>
</protein>
<evidence type="ECO:0000256" key="1">
    <source>
        <dbReference type="SAM" id="MobiDB-lite"/>
    </source>
</evidence>
<organism evidence="2 3">
    <name type="scientific">Edwardsiella tarda</name>
    <dbReference type="NCBI Taxonomy" id="636"/>
    <lineage>
        <taxon>Bacteria</taxon>
        <taxon>Pseudomonadati</taxon>
        <taxon>Pseudomonadota</taxon>
        <taxon>Gammaproteobacteria</taxon>
        <taxon>Enterobacterales</taxon>
        <taxon>Hafniaceae</taxon>
        <taxon>Edwardsiella</taxon>
    </lineage>
</organism>
<dbReference type="Proteomes" id="UP000219788">
    <property type="component" value="Unassembled WGS sequence"/>
</dbReference>
<evidence type="ECO:0000313" key="3">
    <source>
        <dbReference type="Proteomes" id="UP000219788"/>
    </source>
</evidence>
<proteinExistence type="predicted"/>
<comment type="caution">
    <text evidence="2">The sequence shown here is derived from an EMBL/GenBank/DDBJ whole genome shotgun (WGS) entry which is preliminary data.</text>
</comment>
<dbReference type="AlphaFoldDB" id="A0A2A7U7P5"/>
<dbReference type="EMBL" id="PDDV01000006">
    <property type="protein sequence ID" value="PEH74281.1"/>
    <property type="molecule type" value="Genomic_DNA"/>
</dbReference>